<keyword evidence="9" id="KW-1185">Reference proteome</keyword>
<name>M0BEP6_9EURY</name>
<dbReference type="PATRIC" id="fig|1227490.4.peg.2268"/>
<evidence type="ECO:0000313" key="8">
    <source>
        <dbReference type="EMBL" id="ELZ09366.1"/>
    </source>
</evidence>
<feature type="transmembrane region" description="Helical" evidence="7">
    <location>
        <begin position="185"/>
        <end position="210"/>
    </location>
</feature>
<dbReference type="OrthoDB" id="351177at2157"/>
<evidence type="ECO:0000256" key="6">
    <source>
        <dbReference type="ARBA" id="ARBA00023136"/>
    </source>
</evidence>
<dbReference type="Pfam" id="PF03706">
    <property type="entry name" value="LPG_synthase_TM"/>
    <property type="match status" value="1"/>
</dbReference>
<feature type="transmembrane region" description="Helical" evidence="7">
    <location>
        <begin position="28"/>
        <end position="46"/>
    </location>
</feature>
<feature type="transmembrane region" description="Helical" evidence="7">
    <location>
        <begin position="344"/>
        <end position="362"/>
    </location>
</feature>
<dbReference type="PANTHER" id="PTHR39087:SF2">
    <property type="entry name" value="UPF0104 MEMBRANE PROTEIN MJ1595"/>
    <property type="match status" value="1"/>
</dbReference>
<evidence type="ECO:0000256" key="7">
    <source>
        <dbReference type="SAM" id="Phobius"/>
    </source>
</evidence>
<evidence type="ECO:0000256" key="1">
    <source>
        <dbReference type="ARBA" id="ARBA00004651"/>
    </source>
</evidence>
<dbReference type="RefSeq" id="WP_007702276.1">
    <property type="nucleotide sequence ID" value="NZ_AOIQ01000017.1"/>
</dbReference>
<dbReference type="Proteomes" id="UP000011560">
    <property type="component" value="Unassembled WGS sequence"/>
</dbReference>
<dbReference type="PANTHER" id="PTHR39087">
    <property type="entry name" value="UPF0104 MEMBRANE PROTEIN MJ1595"/>
    <property type="match status" value="1"/>
</dbReference>
<feature type="transmembrane region" description="Helical" evidence="7">
    <location>
        <begin position="53"/>
        <end position="74"/>
    </location>
</feature>
<keyword evidence="6 7" id="KW-0472">Membrane</keyword>
<keyword evidence="4 7" id="KW-0812">Transmembrane</keyword>
<evidence type="ECO:0000256" key="2">
    <source>
        <dbReference type="ARBA" id="ARBA00011061"/>
    </source>
</evidence>
<accession>M0BEP6</accession>
<keyword evidence="3" id="KW-1003">Cell membrane</keyword>
<evidence type="ECO:0000256" key="4">
    <source>
        <dbReference type="ARBA" id="ARBA00022692"/>
    </source>
</evidence>
<comment type="similarity">
    <text evidence="2">Belongs to the UPF0104 family.</text>
</comment>
<reference evidence="8 9" key="1">
    <citation type="journal article" date="2014" name="PLoS Genet.">
        <title>Phylogenetically driven sequencing of extremely halophilic archaea reveals strategies for static and dynamic osmo-response.</title>
        <authorList>
            <person name="Becker E.A."/>
            <person name="Seitzer P.M."/>
            <person name="Tritt A."/>
            <person name="Larsen D."/>
            <person name="Krusor M."/>
            <person name="Yao A.I."/>
            <person name="Wu D."/>
            <person name="Madern D."/>
            <person name="Eisen J.A."/>
            <person name="Darling A.E."/>
            <person name="Facciotti M.T."/>
        </authorList>
    </citation>
    <scope>NUCLEOTIDE SEQUENCE [LARGE SCALE GENOMIC DNA]</scope>
    <source>
        <strain evidence="8 9">JCM 14624</strain>
    </source>
</reference>
<comment type="caution">
    <text evidence="8">The sequence shown here is derived from an EMBL/GenBank/DDBJ whole genome shotgun (WGS) entry which is preliminary data.</text>
</comment>
<comment type="subcellular location">
    <subcellularLocation>
        <location evidence="1">Cell membrane</location>
        <topology evidence="1">Multi-pass membrane protein</topology>
    </subcellularLocation>
</comment>
<dbReference type="EMBL" id="AOIQ01000017">
    <property type="protein sequence ID" value="ELZ09366.1"/>
    <property type="molecule type" value="Genomic_DNA"/>
</dbReference>
<keyword evidence="5 7" id="KW-1133">Transmembrane helix</keyword>
<sequence>MDDGPPGSNGETARSDAEWSLSAATRRYGPLLGTILVGIGLVLAARNVDGGELLATISLADPAILATAGALYAASWPLRGRRYGDVLLPMGHRAGTTVLTAAVFVSQSANLVFPARAGDAVRAYVVNRKEDVPYSTGVASLAVERLFDLATITVLAGAAVGWLVLGGTVEPASTFAGTGESQPVLLAAAAVSTATVGACLVVITAAWTPFGRRISTRLRTTAERSARLAPVLAWVRQVGLDVGRVAGNPRSLLIVGSTSLLIWLVDVATAILVLVALDSGLGGGSLLVVGTLAVSVGNLAKVLPLTQGGVGLYEAAFTALVVGLTPIGAGTALAAAVLDHALKNGITVVGGGAAAAVLGLSIGDVRTGTAAPDGDRHAF</sequence>
<evidence type="ECO:0000313" key="9">
    <source>
        <dbReference type="Proteomes" id="UP000011560"/>
    </source>
</evidence>
<dbReference type="AlphaFoldDB" id="M0BEP6"/>
<evidence type="ECO:0000256" key="3">
    <source>
        <dbReference type="ARBA" id="ARBA00022475"/>
    </source>
</evidence>
<dbReference type="STRING" id="1227490.C479_11110"/>
<feature type="transmembrane region" description="Helical" evidence="7">
    <location>
        <begin position="146"/>
        <end position="165"/>
    </location>
</feature>
<dbReference type="InterPro" id="IPR022791">
    <property type="entry name" value="L-PG_synthase/AglD"/>
</dbReference>
<organism evidence="8 9">
    <name type="scientific">Halovivax asiaticus JCM 14624</name>
    <dbReference type="NCBI Taxonomy" id="1227490"/>
    <lineage>
        <taxon>Archaea</taxon>
        <taxon>Methanobacteriati</taxon>
        <taxon>Methanobacteriota</taxon>
        <taxon>Stenosarchaea group</taxon>
        <taxon>Halobacteria</taxon>
        <taxon>Halobacteriales</taxon>
        <taxon>Natrialbaceae</taxon>
        <taxon>Halovivax</taxon>
    </lineage>
</organism>
<feature type="transmembrane region" description="Helical" evidence="7">
    <location>
        <begin position="94"/>
        <end position="113"/>
    </location>
</feature>
<feature type="transmembrane region" description="Helical" evidence="7">
    <location>
        <begin position="252"/>
        <end position="277"/>
    </location>
</feature>
<feature type="transmembrane region" description="Helical" evidence="7">
    <location>
        <begin position="315"/>
        <end position="338"/>
    </location>
</feature>
<proteinExistence type="inferred from homology"/>
<gene>
    <name evidence="8" type="ORF">C479_11110</name>
</gene>
<dbReference type="GO" id="GO:0005886">
    <property type="term" value="C:plasma membrane"/>
    <property type="evidence" value="ECO:0007669"/>
    <property type="project" value="UniProtKB-SubCell"/>
</dbReference>
<evidence type="ECO:0000256" key="5">
    <source>
        <dbReference type="ARBA" id="ARBA00022989"/>
    </source>
</evidence>
<protein>
    <submittedName>
        <fullName evidence="8">Uncharacterized protein</fullName>
    </submittedName>
</protein>